<proteinExistence type="predicted"/>
<feature type="compositionally biased region" description="Basic and acidic residues" evidence="1">
    <location>
        <begin position="66"/>
        <end position="80"/>
    </location>
</feature>
<evidence type="ECO:0000256" key="1">
    <source>
        <dbReference type="SAM" id="MobiDB-lite"/>
    </source>
</evidence>
<dbReference type="AlphaFoldDB" id="A0A1B0AZ61"/>
<dbReference type="EMBL" id="JXJN01006188">
    <property type="status" value="NOT_ANNOTATED_CDS"/>
    <property type="molecule type" value="Genomic_DNA"/>
</dbReference>
<evidence type="ECO:0000313" key="3">
    <source>
        <dbReference type="Proteomes" id="UP000092460"/>
    </source>
</evidence>
<reference evidence="2" key="2">
    <citation type="submission" date="2020-05" db="UniProtKB">
        <authorList>
            <consortium name="EnsemblMetazoa"/>
        </authorList>
    </citation>
    <scope>IDENTIFICATION</scope>
    <source>
        <strain evidence="2">IAEA</strain>
    </source>
</reference>
<organism evidence="2 3">
    <name type="scientific">Glossina palpalis gambiensis</name>
    <dbReference type="NCBI Taxonomy" id="67801"/>
    <lineage>
        <taxon>Eukaryota</taxon>
        <taxon>Metazoa</taxon>
        <taxon>Ecdysozoa</taxon>
        <taxon>Arthropoda</taxon>
        <taxon>Hexapoda</taxon>
        <taxon>Insecta</taxon>
        <taxon>Pterygota</taxon>
        <taxon>Neoptera</taxon>
        <taxon>Endopterygota</taxon>
        <taxon>Diptera</taxon>
        <taxon>Brachycera</taxon>
        <taxon>Muscomorpha</taxon>
        <taxon>Hippoboscoidea</taxon>
        <taxon>Glossinidae</taxon>
        <taxon>Glossina</taxon>
    </lineage>
</organism>
<protein>
    <submittedName>
        <fullName evidence="2">Uncharacterized protein</fullName>
    </submittedName>
</protein>
<dbReference type="InterPro" id="IPR046341">
    <property type="entry name" value="SET_dom_sf"/>
</dbReference>
<evidence type="ECO:0000313" key="2">
    <source>
        <dbReference type="EnsemblMetazoa" id="GPPI013580-PA"/>
    </source>
</evidence>
<dbReference type="STRING" id="67801.A0A1B0AZ61"/>
<sequence>MPPHLRNLLKPSTEVLNLLKKIRSAATVDGEKETNLKSYFIGGCLWYEANRDIALGEEIIVDCRPKTPHEHQLHDQHQQDSDNPPPPGTSPFKGLAGGSSSHGINDKSKRGDNGKKW</sequence>
<feature type="region of interest" description="Disordered" evidence="1">
    <location>
        <begin position="66"/>
        <end position="117"/>
    </location>
</feature>
<feature type="compositionally biased region" description="Basic and acidic residues" evidence="1">
    <location>
        <begin position="104"/>
        <end position="117"/>
    </location>
</feature>
<accession>A0A1B0AZ61</accession>
<dbReference type="Proteomes" id="UP000092460">
    <property type="component" value="Unassembled WGS sequence"/>
</dbReference>
<dbReference type="VEuPathDB" id="VectorBase:GPPI013580"/>
<reference evidence="3" key="1">
    <citation type="submission" date="2015-01" db="EMBL/GenBank/DDBJ databases">
        <authorList>
            <person name="Aksoy S."/>
            <person name="Warren W."/>
            <person name="Wilson R.K."/>
        </authorList>
    </citation>
    <scope>NUCLEOTIDE SEQUENCE [LARGE SCALE GENOMIC DNA]</scope>
    <source>
        <strain evidence="3">IAEA</strain>
    </source>
</reference>
<name>A0A1B0AZ61_9MUSC</name>
<keyword evidence="3" id="KW-1185">Reference proteome</keyword>
<dbReference type="EnsemblMetazoa" id="GPPI013580-RA">
    <property type="protein sequence ID" value="GPPI013580-PA"/>
    <property type="gene ID" value="GPPI013580"/>
</dbReference>
<dbReference type="Gene3D" id="2.170.270.10">
    <property type="entry name" value="SET domain"/>
    <property type="match status" value="1"/>
</dbReference>